<organism evidence="6 7">
    <name type="scientific">Urochloa decumbens</name>
    <dbReference type="NCBI Taxonomy" id="240449"/>
    <lineage>
        <taxon>Eukaryota</taxon>
        <taxon>Viridiplantae</taxon>
        <taxon>Streptophyta</taxon>
        <taxon>Embryophyta</taxon>
        <taxon>Tracheophyta</taxon>
        <taxon>Spermatophyta</taxon>
        <taxon>Magnoliopsida</taxon>
        <taxon>Liliopsida</taxon>
        <taxon>Poales</taxon>
        <taxon>Poaceae</taxon>
        <taxon>PACMAD clade</taxon>
        <taxon>Panicoideae</taxon>
        <taxon>Panicodae</taxon>
        <taxon>Paniceae</taxon>
        <taxon>Melinidinae</taxon>
        <taxon>Urochloa</taxon>
    </lineage>
</organism>
<dbReference type="InterPro" id="IPR002083">
    <property type="entry name" value="MATH/TRAF_dom"/>
</dbReference>
<keyword evidence="4" id="KW-1133">Transmembrane helix</keyword>
<dbReference type="Proteomes" id="UP001497457">
    <property type="component" value="Chromosome 25rd"/>
</dbReference>
<dbReference type="Pfam" id="PF24570">
    <property type="entry name" value="BACK_BPM_SPOP"/>
    <property type="match status" value="1"/>
</dbReference>
<reference evidence="6 7" key="2">
    <citation type="submission" date="2024-10" db="EMBL/GenBank/DDBJ databases">
        <authorList>
            <person name="Ryan C."/>
        </authorList>
    </citation>
    <scope>NUCLEOTIDE SEQUENCE [LARGE SCALE GENOMIC DNA]</scope>
</reference>
<dbReference type="InterPro" id="IPR000210">
    <property type="entry name" value="BTB/POZ_dom"/>
</dbReference>
<keyword evidence="4" id="KW-0472">Membrane</keyword>
<keyword evidence="4" id="KW-0812">Transmembrane</keyword>
<evidence type="ECO:0000259" key="5">
    <source>
        <dbReference type="PROSITE" id="PS50097"/>
    </source>
</evidence>
<keyword evidence="7" id="KW-1185">Reference proteome</keyword>
<evidence type="ECO:0000256" key="4">
    <source>
        <dbReference type="SAM" id="Phobius"/>
    </source>
</evidence>
<dbReference type="PANTHER" id="PTHR26379:SF438">
    <property type="entry name" value="OS08G0128700 PROTEIN"/>
    <property type="match status" value="1"/>
</dbReference>
<accession>A0ABC9BE04</accession>
<feature type="transmembrane region" description="Helical" evidence="4">
    <location>
        <begin position="26"/>
        <end position="47"/>
    </location>
</feature>
<dbReference type="PROSITE" id="PS50097">
    <property type="entry name" value="BTB"/>
    <property type="match status" value="1"/>
</dbReference>
<dbReference type="Gene3D" id="2.60.210.10">
    <property type="entry name" value="Apoptosis, Tumor Necrosis Factor Receptor Associated Protein 2, Chain A"/>
    <property type="match status" value="1"/>
</dbReference>
<dbReference type="SUPFAM" id="SSF49599">
    <property type="entry name" value="TRAF domain-like"/>
    <property type="match status" value="1"/>
</dbReference>
<name>A0ABC9BE04_9POAL</name>
<protein>
    <recommendedName>
        <fullName evidence="5">BTB domain-containing protein</fullName>
    </recommendedName>
</protein>
<dbReference type="Gene3D" id="1.25.40.420">
    <property type="match status" value="1"/>
</dbReference>
<dbReference type="PANTHER" id="PTHR26379">
    <property type="entry name" value="BTB/POZ AND MATH DOMAIN-CONTAINING PROTEIN 1"/>
    <property type="match status" value="1"/>
</dbReference>
<comment type="pathway">
    <text evidence="1">Protein modification; protein ubiquitination.</text>
</comment>
<evidence type="ECO:0000256" key="2">
    <source>
        <dbReference type="ARBA" id="ARBA00010846"/>
    </source>
</evidence>
<dbReference type="AlphaFoldDB" id="A0ABC9BE04"/>
<dbReference type="SUPFAM" id="SSF54695">
    <property type="entry name" value="POZ domain"/>
    <property type="match status" value="1"/>
</dbReference>
<dbReference type="InterPro" id="IPR008974">
    <property type="entry name" value="TRAF-like"/>
</dbReference>
<dbReference type="EMBL" id="OZ075135">
    <property type="protein sequence ID" value="CAL4997657.1"/>
    <property type="molecule type" value="Genomic_DNA"/>
</dbReference>
<dbReference type="InterPro" id="IPR056423">
    <property type="entry name" value="BACK_BPM_SPOP"/>
</dbReference>
<proteinExistence type="inferred from homology"/>
<gene>
    <name evidence="6" type="ORF">URODEC1_LOCUS63484</name>
</gene>
<comment type="similarity">
    <text evidence="2">Belongs to the Tdpoz family.</text>
</comment>
<evidence type="ECO:0000313" key="6">
    <source>
        <dbReference type="EMBL" id="CAL4997657.1"/>
    </source>
</evidence>
<dbReference type="Pfam" id="PF00651">
    <property type="entry name" value="BTB"/>
    <property type="match status" value="1"/>
</dbReference>
<dbReference type="InterPro" id="IPR011333">
    <property type="entry name" value="SKP1/BTB/POZ_sf"/>
</dbReference>
<dbReference type="CDD" id="cd00121">
    <property type="entry name" value="MATH"/>
    <property type="match status" value="1"/>
</dbReference>
<evidence type="ECO:0000256" key="1">
    <source>
        <dbReference type="ARBA" id="ARBA00004906"/>
    </source>
</evidence>
<evidence type="ECO:0000256" key="3">
    <source>
        <dbReference type="SAM" id="MobiDB-lite"/>
    </source>
</evidence>
<feature type="compositionally biased region" description="Acidic residues" evidence="3">
    <location>
        <begin position="238"/>
        <end position="247"/>
    </location>
</feature>
<evidence type="ECO:0000313" key="7">
    <source>
        <dbReference type="Proteomes" id="UP001497457"/>
    </source>
</evidence>
<dbReference type="InterPro" id="IPR045005">
    <property type="entry name" value="BPM1-6"/>
</dbReference>
<reference evidence="7" key="1">
    <citation type="submission" date="2024-06" db="EMBL/GenBank/DDBJ databases">
        <authorList>
            <person name="Ryan C."/>
        </authorList>
    </citation>
    <scope>NUCLEOTIDE SEQUENCE [LARGE SCALE GENOMIC DNA]</scope>
</reference>
<feature type="region of interest" description="Disordered" evidence="3">
    <location>
        <begin position="225"/>
        <end position="247"/>
    </location>
</feature>
<sequence length="348" mass="38248">MEVKGSSTLEMPGVLAQYPAVGGEPLYVTFPLVMLQSTIFVAGGYYWSVRLYHTDSRCVIDRFSVSLQLMSSRGGGAAVRASHELSVLDPSTTLPPRSLSTAPPRYFVPGHGGGGRLFSSAGVDLDRAYLEDQCRAYVRHGRLLFQCTVTVFPEEPDRTAPGALAARIEVSPSDMLGRLGKILEIGEGADVTFSVEGELFPAHKVILAMRSPVFKAELYGEMRENANGPGGAGHYEGDNDDDDDSEDDSIRVWELLTAADRYDVQRLKLMCERALCKRLDVENVADTLALADQHHCDKLKDACIQFMTTSQRMGQVAATQGYMQLKSSHPHLVFQVLEKSSNFQKHVE</sequence>
<feature type="domain" description="BTB" evidence="5">
    <location>
        <begin position="189"/>
        <end position="283"/>
    </location>
</feature>
<dbReference type="SMART" id="SM00225">
    <property type="entry name" value="BTB"/>
    <property type="match status" value="1"/>
</dbReference>
<dbReference type="Gene3D" id="3.30.710.10">
    <property type="entry name" value="Potassium Channel Kv1.1, Chain A"/>
    <property type="match status" value="1"/>
</dbReference>